<dbReference type="RefSeq" id="XP_022241801.1">
    <property type="nucleotide sequence ID" value="XM_022386093.1"/>
</dbReference>
<dbReference type="GeneID" id="106459582"/>
<gene>
    <name evidence="3 4 5 6 7 8" type="primary">LOC106459582</name>
</gene>
<dbReference type="SUPFAM" id="SSF53474">
    <property type="entry name" value="alpha/beta-Hydrolases"/>
    <property type="match status" value="1"/>
</dbReference>
<proteinExistence type="predicted"/>
<dbReference type="Proteomes" id="UP000694941">
    <property type="component" value="Unplaced"/>
</dbReference>
<dbReference type="RefSeq" id="XP_022241799.1">
    <property type="nucleotide sequence ID" value="XM_022386091.1"/>
</dbReference>
<dbReference type="RefSeq" id="XP_013774666.1">
    <property type="nucleotide sequence ID" value="XM_013919212.2"/>
</dbReference>
<dbReference type="RefSeq" id="XP_022241798.1">
    <property type="nucleotide sequence ID" value="XM_022386090.1"/>
</dbReference>
<dbReference type="PANTHER" id="PTHR47533:SF4">
    <property type="entry name" value="AB HYDROLASE-1 DOMAIN-CONTAINING PROTEIN"/>
    <property type="match status" value="1"/>
</dbReference>
<dbReference type="RefSeq" id="XP_022241800.1">
    <property type="nucleotide sequence ID" value="XM_022386092.1"/>
</dbReference>
<dbReference type="Gene3D" id="3.40.50.1820">
    <property type="entry name" value="alpha/beta hydrolase"/>
    <property type="match status" value="1"/>
</dbReference>
<evidence type="ECO:0000313" key="8">
    <source>
        <dbReference type="RefSeq" id="XP_022241802.1"/>
    </source>
</evidence>
<evidence type="ECO:0000313" key="4">
    <source>
        <dbReference type="RefSeq" id="XP_022241798.1"/>
    </source>
</evidence>
<feature type="domain" description="AB hydrolase-1" evidence="1">
    <location>
        <begin position="85"/>
        <end position="288"/>
    </location>
</feature>
<dbReference type="InterPro" id="IPR000073">
    <property type="entry name" value="AB_hydrolase_1"/>
</dbReference>
<reference evidence="3 4" key="1">
    <citation type="submission" date="2025-05" db="UniProtKB">
        <authorList>
            <consortium name="RefSeq"/>
        </authorList>
    </citation>
    <scope>IDENTIFICATION</scope>
    <source>
        <tissue evidence="3 4">Muscle</tissue>
    </source>
</reference>
<name>A0ABM1B4I7_LIMPO</name>
<evidence type="ECO:0000313" key="3">
    <source>
        <dbReference type="RefSeq" id="XP_013774666.1"/>
    </source>
</evidence>
<evidence type="ECO:0000313" key="5">
    <source>
        <dbReference type="RefSeq" id="XP_022241799.1"/>
    </source>
</evidence>
<evidence type="ECO:0000313" key="6">
    <source>
        <dbReference type="RefSeq" id="XP_022241800.1"/>
    </source>
</evidence>
<protein>
    <submittedName>
        <fullName evidence="3 4">Uncharacterized protein LOC106459582 isoform X1</fullName>
    </submittedName>
</protein>
<accession>A0ABM1B4I7</accession>
<evidence type="ECO:0000259" key="1">
    <source>
        <dbReference type="Pfam" id="PF00561"/>
    </source>
</evidence>
<sequence>MFAIPRFYSQKLFLPNFILSDAFKHRKCSLIKLAGIFIHHFSTSETEVQKYLKKHEKSVSFSLCSRVDNNASATIQYLDSEQSGPLVLFIHGLMSEFQSFGDPFMSLSKKGVRVVAPNLPGYGKSWIKPAQSFNHSPDEIASVLKSFLECINISRVDMVLAHSVGMFSAVNLVAENPQSFRSMALICPAGLKREAWVYIKPYWLVKAGAYCLHNSLLRLMALPFLRWGHRRAKADVSDSVIESDIHTIGNIDFQKASKYVDRIAGNKTPVLLAFGMRDPFIESYSFYDLVGHWGLTKEDLRFYNDKGILENQESCITSSHHQDYRVALGFSRGSHSILHKYQDLLVEIMLDMLNSVSKQDSVSNDRCYKQ</sequence>
<dbReference type="PANTHER" id="PTHR47533">
    <property type="entry name" value="PROTEIN CBG21859"/>
    <property type="match status" value="1"/>
</dbReference>
<organism evidence="2 3">
    <name type="scientific">Limulus polyphemus</name>
    <name type="common">Atlantic horseshoe crab</name>
    <dbReference type="NCBI Taxonomy" id="6850"/>
    <lineage>
        <taxon>Eukaryota</taxon>
        <taxon>Metazoa</taxon>
        <taxon>Ecdysozoa</taxon>
        <taxon>Arthropoda</taxon>
        <taxon>Chelicerata</taxon>
        <taxon>Merostomata</taxon>
        <taxon>Xiphosura</taxon>
        <taxon>Limulidae</taxon>
        <taxon>Limulus</taxon>
    </lineage>
</organism>
<dbReference type="InterPro" id="IPR029058">
    <property type="entry name" value="AB_hydrolase_fold"/>
</dbReference>
<evidence type="ECO:0000313" key="2">
    <source>
        <dbReference type="Proteomes" id="UP000694941"/>
    </source>
</evidence>
<evidence type="ECO:0000313" key="7">
    <source>
        <dbReference type="RefSeq" id="XP_022241801.1"/>
    </source>
</evidence>
<dbReference type="RefSeq" id="XP_022241802.1">
    <property type="nucleotide sequence ID" value="XM_022386094.1"/>
</dbReference>
<keyword evidence="2" id="KW-1185">Reference proteome</keyword>
<dbReference type="Pfam" id="PF00561">
    <property type="entry name" value="Abhydrolase_1"/>
    <property type="match status" value="1"/>
</dbReference>